<keyword evidence="5" id="KW-1185">Reference proteome</keyword>
<dbReference type="PANTHER" id="PTHR10316">
    <property type="entry name" value="MEMBRANE ASSOCIATED GUANYLATE KINASE-RELATED"/>
    <property type="match status" value="1"/>
</dbReference>
<evidence type="ECO:0000313" key="4">
    <source>
        <dbReference type="EMBL" id="VDP13381.1"/>
    </source>
</evidence>
<dbReference type="PROSITE" id="PS50052">
    <property type="entry name" value="GUANYLATE_KINASE_2"/>
    <property type="match status" value="1"/>
</dbReference>
<dbReference type="GO" id="GO:0016020">
    <property type="term" value="C:membrane"/>
    <property type="evidence" value="ECO:0007669"/>
    <property type="project" value="UniProtKB-SubCell"/>
</dbReference>
<dbReference type="GO" id="GO:0007165">
    <property type="term" value="P:signal transduction"/>
    <property type="evidence" value="ECO:0007669"/>
    <property type="project" value="TreeGrafter"/>
</dbReference>
<dbReference type="Pfam" id="PF00625">
    <property type="entry name" value="Guanylate_kin"/>
    <property type="match status" value="1"/>
</dbReference>
<dbReference type="EMBL" id="UZAM01010696">
    <property type="protein sequence ID" value="VDP13381.1"/>
    <property type="molecule type" value="Genomic_DNA"/>
</dbReference>
<dbReference type="Gene3D" id="3.30.63.10">
    <property type="entry name" value="Guanylate Kinase phosphate binding domain"/>
    <property type="match status" value="1"/>
</dbReference>
<feature type="domain" description="Guanylate kinase-like" evidence="3">
    <location>
        <begin position="1"/>
        <end position="83"/>
    </location>
</feature>
<dbReference type="PROSITE" id="PS00856">
    <property type="entry name" value="GUANYLATE_KINASE_1"/>
    <property type="match status" value="1"/>
</dbReference>
<protein>
    <submittedName>
        <fullName evidence="6">Guanylate kinase-like domain-containing protein</fullName>
    </submittedName>
</protein>
<dbReference type="Proteomes" id="UP000270296">
    <property type="component" value="Unassembled WGS sequence"/>
</dbReference>
<dbReference type="InterPro" id="IPR008144">
    <property type="entry name" value="Guanylate_kin-like_dom"/>
</dbReference>
<dbReference type="InterPro" id="IPR008145">
    <property type="entry name" value="GK/Ca_channel_bsu"/>
</dbReference>
<dbReference type="SUPFAM" id="SSF52540">
    <property type="entry name" value="P-loop containing nucleoside triphosphate hydrolases"/>
    <property type="match status" value="1"/>
</dbReference>
<evidence type="ECO:0000313" key="5">
    <source>
        <dbReference type="Proteomes" id="UP000270296"/>
    </source>
</evidence>
<dbReference type="OrthoDB" id="2020426at2759"/>
<accession>A0A183IV71</accession>
<reference evidence="4 5" key="2">
    <citation type="submission" date="2018-11" db="EMBL/GenBank/DDBJ databases">
        <authorList>
            <consortium name="Pathogen Informatics"/>
        </authorList>
    </citation>
    <scope>NUCLEOTIDE SEQUENCE [LARGE SCALE GENOMIC DNA]</scope>
</reference>
<evidence type="ECO:0000259" key="3">
    <source>
        <dbReference type="PROSITE" id="PS50052"/>
    </source>
</evidence>
<dbReference type="AlphaFoldDB" id="A0A183IV71"/>
<evidence type="ECO:0000256" key="1">
    <source>
        <dbReference type="ARBA" id="ARBA00004170"/>
    </source>
</evidence>
<dbReference type="WBParaSite" id="SBAD_0000780301-mRNA-1">
    <property type="protein sequence ID" value="SBAD_0000780301-mRNA-1"/>
    <property type="gene ID" value="SBAD_0000780301"/>
</dbReference>
<evidence type="ECO:0000256" key="2">
    <source>
        <dbReference type="ARBA" id="ARBA00023136"/>
    </source>
</evidence>
<dbReference type="InterPro" id="IPR027417">
    <property type="entry name" value="P-loop_NTPase"/>
</dbReference>
<evidence type="ECO:0000313" key="6">
    <source>
        <dbReference type="WBParaSite" id="SBAD_0000780301-mRNA-1"/>
    </source>
</evidence>
<reference evidence="6" key="1">
    <citation type="submission" date="2016-06" db="UniProtKB">
        <authorList>
            <consortium name="WormBaseParasite"/>
        </authorList>
    </citation>
    <scope>IDENTIFICATION</scope>
</reference>
<organism evidence="6">
    <name type="scientific">Soboliphyme baturini</name>
    <dbReference type="NCBI Taxonomy" id="241478"/>
    <lineage>
        <taxon>Eukaryota</taxon>
        <taxon>Metazoa</taxon>
        <taxon>Ecdysozoa</taxon>
        <taxon>Nematoda</taxon>
        <taxon>Enoplea</taxon>
        <taxon>Dorylaimia</taxon>
        <taxon>Dioctophymatida</taxon>
        <taxon>Dioctophymatoidea</taxon>
        <taxon>Soboliphymatidae</taxon>
        <taxon>Soboliphyme</taxon>
    </lineage>
</organism>
<gene>
    <name evidence="4" type="ORF">SBAD_LOCUS7516</name>
</gene>
<dbReference type="InterPro" id="IPR020590">
    <property type="entry name" value="Guanylate_kinase_CS"/>
</dbReference>
<comment type="subcellular location">
    <subcellularLocation>
        <location evidence="1">Membrane</location>
        <topology evidence="1">Peripheral membrane protein</topology>
    </subcellularLocation>
</comment>
<dbReference type="PANTHER" id="PTHR10316:SF40">
    <property type="entry name" value="LD27118P"/>
    <property type="match status" value="1"/>
</dbReference>
<proteinExistence type="predicted"/>
<dbReference type="FunFam" id="3.30.63.10:FF:000002">
    <property type="entry name" value="Guanylate kinase 1"/>
    <property type="match status" value="1"/>
</dbReference>
<keyword evidence="2" id="KW-0472">Membrane</keyword>
<name>A0A183IV71_9BILA</name>
<dbReference type="GO" id="GO:0034330">
    <property type="term" value="P:cell junction organization"/>
    <property type="evidence" value="ECO:0007669"/>
    <property type="project" value="UniProtKB-ARBA"/>
</dbReference>
<sequence length="178" mass="19771">MGEFVRRKTKLGLKLLFTVACLRRDGECCCIVCILLHGTTRKPKPGEIDGVDYRFISKEEFTALERNGELLERGELEGNFYGTPKPPKFEENELDDGCLSSLATPDSSAPTYSRLEKSREMPAVYNNEPSAATAESQLTNGSSSFNSAAVPQVADELGYLPPNWEIGYTELGEKYFIE</sequence>
<dbReference type="GO" id="GO:0005737">
    <property type="term" value="C:cytoplasm"/>
    <property type="evidence" value="ECO:0007669"/>
    <property type="project" value="TreeGrafter"/>
</dbReference>